<organism evidence="1">
    <name type="scientific">Arundo donax</name>
    <name type="common">Giant reed</name>
    <name type="synonym">Donax arundinaceus</name>
    <dbReference type="NCBI Taxonomy" id="35708"/>
    <lineage>
        <taxon>Eukaryota</taxon>
        <taxon>Viridiplantae</taxon>
        <taxon>Streptophyta</taxon>
        <taxon>Embryophyta</taxon>
        <taxon>Tracheophyta</taxon>
        <taxon>Spermatophyta</taxon>
        <taxon>Magnoliopsida</taxon>
        <taxon>Liliopsida</taxon>
        <taxon>Poales</taxon>
        <taxon>Poaceae</taxon>
        <taxon>PACMAD clade</taxon>
        <taxon>Arundinoideae</taxon>
        <taxon>Arundineae</taxon>
        <taxon>Arundo</taxon>
    </lineage>
</organism>
<proteinExistence type="predicted"/>
<evidence type="ECO:0000313" key="1">
    <source>
        <dbReference type="EMBL" id="JAE08216.1"/>
    </source>
</evidence>
<reference evidence="1" key="1">
    <citation type="submission" date="2014-09" db="EMBL/GenBank/DDBJ databases">
        <authorList>
            <person name="Magalhaes I.L.F."/>
            <person name="Oliveira U."/>
            <person name="Santos F.R."/>
            <person name="Vidigal T.H.D.A."/>
            <person name="Brescovit A.D."/>
            <person name="Santos A.J."/>
        </authorList>
    </citation>
    <scope>NUCLEOTIDE SEQUENCE</scope>
    <source>
        <tissue evidence="1">Shoot tissue taken approximately 20 cm above the soil surface</tissue>
    </source>
</reference>
<dbReference type="EMBL" id="GBRH01189680">
    <property type="protein sequence ID" value="JAE08216.1"/>
    <property type="molecule type" value="Transcribed_RNA"/>
</dbReference>
<dbReference type="AlphaFoldDB" id="A0A0A9FDL5"/>
<accession>A0A0A9FDL5</accession>
<protein>
    <submittedName>
        <fullName evidence="1">Uncharacterized protein</fullName>
    </submittedName>
</protein>
<name>A0A0A9FDL5_ARUDO</name>
<sequence>MKESSTVSMHENKKRTSLLSECQIHLCKIGYYPCGTRPV</sequence>
<reference evidence="1" key="2">
    <citation type="journal article" date="2015" name="Data Brief">
        <title>Shoot transcriptome of the giant reed, Arundo donax.</title>
        <authorList>
            <person name="Barrero R.A."/>
            <person name="Guerrero F.D."/>
            <person name="Moolhuijzen P."/>
            <person name="Goolsby J.A."/>
            <person name="Tidwell J."/>
            <person name="Bellgard S.E."/>
            <person name="Bellgard M.I."/>
        </authorList>
    </citation>
    <scope>NUCLEOTIDE SEQUENCE</scope>
    <source>
        <tissue evidence="1">Shoot tissue taken approximately 20 cm above the soil surface</tissue>
    </source>
</reference>